<name>A0ACC1KCX0_9FUNG</name>
<keyword evidence="2" id="KW-1185">Reference proteome</keyword>
<sequence>MDVARPVVDHTNPDDISAESIRLMLGAYTGKTEVPSKPRLRRLLPHSTRRELSSETLLLARIAEDDEQPTLLPDSQLSPERRGPAPGAPRLADASKRFSGNSGSTACSGDTLWAADGTGLPQSARGLPVPVTHRQAADWGMKLDPVVYHNTFLNARPASEQREQPPPPVRRRPWPRPEDSPPLPEDSPPLPEDLPP</sequence>
<accession>A0ACC1KCX0</accession>
<feature type="non-terminal residue" evidence="1">
    <location>
        <position position="196"/>
    </location>
</feature>
<proteinExistence type="predicted"/>
<evidence type="ECO:0000313" key="2">
    <source>
        <dbReference type="Proteomes" id="UP001140087"/>
    </source>
</evidence>
<protein>
    <submittedName>
        <fullName evidence="1">Uncharacterized protein</fullName>
    </submittedName>
</protein>
<organism evidence="1 2">
    <name type="scientific">Coemansia helicoidea</name>
    <dbReference type="NCBI Taxonomy" id="1286919"/>
    <lineage>
        <taxon>Eukaryota</taxon>
        <taxon>Fungi</taxon>
        <taxon>Fungi incertae sedis</taxon>
        <taxon>Zoopagomycota</taxon>
        <taxon>Kickxellomycotina</taxon>
        <taxon>Kickxellomycetes</taxon>
        <taxon>Kickxellales</taxon>
        <taxon>Kickxellaceae</taxon>
        <taxon>Coemansia</taxon>
    </lineage>
</organism>
<comment type="caution">
    <text evidence="1">The sequence shown here is derived from an EMBL/GenBank/DDBJ whole genome shotgun (WGS) entry which is preliminary data.</text>
</comment>
<gene>
    <name evidence="1" type="ORF">H4R21_007098</name>
</gene>
<dbReference type="EMBL" id="JANBUN010004185">
    <property type="protein sequence ID" value="KAJ2787564.1"/>
    <property type="molecule type" value="Genomic_DNA"/>
</dbReference>
<evidence type="ECO:0000313" key="1">
    <source>
        <dbReference type="EMBL" id="KAJ2787564.1"/>
    </source>
</evidence>
<dbReference type="Proteomes" id="UP001140087">
    <property type="component" value="Unassembled WGS sequence"/>
</dbReference>
<reference evidence="1" key="1">
    <citation type="submission" date="2022-07" db="EMBL/GenBank/DDBJ databases">
        <title>Phylogenomic reconstructions and comparative analyses of Kickxellomycotina fungi.</title>
        <authorList>
            <person name="Reynolds N.K."/>
            <person name="Stajich J.E."/>
            <person name="Barry K."/>
            <person name="Grigoriev I.V."/>
            <person name="Crous P."/>
            <person name="Smith M.E."/>
        </authorList>
    </citation>
    <scope>NUCLEOTIDE SEQUENCE</scope>
    <source>
        <strain evidence="1">BCRC 34780</strain>
    </source>
</reference>